<feature type="domain" description="SHS2" evidence="8">
    <location>
        <begin position="6"/>
        <end position="200"/>
    </location>
</feature>
<reference evidence="9 10" key="1">
    <citation type="submission" date="2019-01" db="EMBL/GenBank/DDBJ databases">
        <authorList>
            <person name="Chen W.-M."/>
        </authorList>
    </citation>
    <scope>NUCLEOTIDE SEQUENCE [LARGE SCALE GENOMIC DNA]</scope>
    <source>
        <strain evidence="9 10">FSY-15</strain>
    </source>
</reference>
<keyword evidence="3 5" id="KW-0472">Membrane</keyword>
<comment type="caution">
    <text evidence="9">The sequence shown here is derived from an EMBL/GenBank/DDBJ whole genome shotgun (WGS) entry which is preliminary data.</text>
</comment>
<evidence type="ECO:0000259" key="8">
    <source>
        <dbReference type="SMART" id="SM00842"/>
    </source>
</evidence>
<dbReference type="GO" id="GO:0032153">
    <property type="term" value="C:cell division site"/>
    <property type="evidence" value="ECO:0007669"/>
    <property type="project" value="UniProtKB-UniRule"/>
</dbReference>
<proteinExistence type="inferred from homology"/>
<evidence type="ECO:0000256" key="5">
    <source>
        <dbReference type="HAMAP-Rule" id="MF_02033"/>
    </source>
</evidence>
<dbReference type="SMART" id="SM00842">
    <property type="entry name" value="FtsA"/>
    <property type="match status" value="1"/>
</dbReference>
<dbReference type="OrthoDB" id="9768127at2"/>
<comment type="similarity">
    <text evidence="5 6">Belongs to the FtsA/MreB family.</text>
</comment>
<organism evidence="9 10">
    <name type="scientific">Sandaracinomonas limnophila</name>
    <dbReference type="NCBI Taxonomy" id="1862386"/>
    <lineage>
        <taxon>Bacteria</taxon>
        <taxon>Pseudomonadati</taxon>
        <taxon>Bacteroidota</taxon>
        <taxon>Cytophagia</taxon>
        <taxon>Cytophagales</taxon>
        <taxon>Flectobacillaceae</taxon>
        <taxon>Sandaracinomonas</taxon>
    </lineage>
</organism>
<dbReference type="NCBIfam" id="TIGR01174">
    <property type="entry name" value="ftsA"/>
    <property type="match status" value="1"/>
</dbReference>
<dbReference type="RefSeq" id="WP_127804105.1">
    <property type="nucleotide sequence ID" value="NZ_SACY01000003.1"/>
</dbReference>
<evidence type="ECO:0000256" key="1">
    <source>
        <dbReference type="ARBA" id="ARBA00022475"/>
    </source>
</evidence>
<dbReference type="EMBL" id="SACY01000003">
    <property type="protein sequence ID" value="RVU24927.1"/>
    <property type="molecule type" value="Genomic_DNA"/>
</dbReference>
<dbReference type="GO" id="GO:0043093">
    <property type="term" value="P:FtsZ-dependent cytokinesis"/>
    <property type="evidence" value="ECO:0007669"/>
    <property type="project" value="UniProtKB-UniRule"/>
</dbReference>
<evidence type="ECO:0000256" key="6">
    <source>
        <dbReference type="PIRNR" id="PIRNR003101"/>
    </source>
</evidence>
<dbReference type="Pfam" id="PF14450">
    <property type="entry name" value="FtsA"/>
    <property type="match status" value="1"/>
</dbReference>
<keyword evidence="4 5" id="KW-0131">Cell cycle</keyword>
<dbReference type="Pfam" id="PF02491">
    <property type="entry name" value="SHS2_FTSA"/>
    <property type="match status" value="1"/>
</dbReference>
<dbReference type="PANTHER" id="PTHR32432">
    <property type="entry name" value="CELL DIVISION PROTEIN FTSA-RELATED"/>
    <property type="match status" value="1"/>
</dbReference>
<evidence type="ECO:0000256" key="7">
    <source>
        <dbReference type="SAM" id="MobiDB-lite"/>
    </source>
</evidence>
<dbReference type="SUPFAM" id="SSF53067">
    <property type="entry name" value="Actin-like ATPase domain"/>
    <property type="match status" value="2"/>
</dbReference>
<dbReference type="AlphaFoldDB" id="A0A437PRQ1"/>
<comment type="function">
    <text evidence="5 6">Cell division protein that is involved in the assembly of the Z ring. May serve as a membrane anchor for the Z ring.</text>
</comment>
<dbReference type="HAMAP" id="MF_02033">
    <property type="entry name" value="FtsA"/>
    <property type="match status" value="1"/>
</dbReference>
<gene>
    <name evidence="5 9" type="primary">ftsA</name>
    <name evidence="9" type="ORF">EOJ36_07940</name>
</gene>
<evidence type="ECO:0000313" key="10">
    <source>
        <dbReference type="Proteomes" id="UP000282832"/>
    </source>
</evidence>
<keyword evidence="10" id="KW-1185">Reference proteome</keyword>
<evidence type="ECO:0000256" key="3">
    <source>
        <dbReference type="ARBA" id="ARBA00023136"/>
    </source>
</evidence>
<dbReference type="InterPro" id="IPR043129">
    <property type="entry name" value="ATPase_NBD"/>
</dbReference>
<dbReference type="PANTHER" id="PTHR32432:SF4">
    <property type="entry name" value="CELL DIVISION PROTEIN FTSA"/>
    <property type="match status" value="1"/>
</dbReference>
<dbReference type="Proteomes" id="UP000282832">
    <property type="component" value="Unassembled WGS sequence"/>
</dbReference>
<evidence type="ECO:0000256" key="2">
    <source>
        <dbReference type="ARBA" id="ARBA00022618"/>
    </source>
</evidence>
<keyword evidence="2 5" id="KW-0132">Cell division</keyword>
<accession>A0A437PRQ1</accession>
<keyword evidence="1 5" id="KW-1003">Cell membrane</keyword>
<feature type="region of interest" description="Disordered" evidence="7">
    <location>
        <begin position="402"/>
        <end position="424"/>
    </location>
</feature>
<name>A0A437PRQ1_9BACT</name>
<dbReference type="InterPro" id="IPR003494">
    <property type="entry name" value="SHS2_FtsA"/>
</dbReference>
<sequence length="449" mass="48626">MPNEIVVGIDLGSTFIRAAVGKQDSEGNIEILSIAKVPSMGHVHNGEIFNIHKTASALSEVLKKATSTVNGKSQDVYYVTNITGPHIQVRNFSVNQNRENPSEPVAAEEIIQLGARANNSISDSNNHLLHAIPLGFKVDQGKDTLDPVGSIGSLIQGDYLFVTADKDKYDTLKRTNFSSDLKSIKGGNTVFSLLATEKAVITEEEKTAGVALVDLGSGTSEIGVYQNNRLRNSKVISWGGDQITEDISIGLNISLDHAEAIKTKFGTSLSKEIDLKEVVLIPGIAGRKPTPVSVKNLSIIIEERVRELAAAIFVEISKVTDPDALKGGIVLVGGGAQLPDIAESIQKMTGIECRIGEPTERANSLSLEEEMNNPEYASTLGLVKLYFEQIDITNSMPVIEEKQEPSFPGAPTSTPQPKQPEKQKVDLRKFLNRVVEVVMGNDEEIPDKY</sequence>
<dbReference type="InterPro" id="IPR050696">
    <property type="entry name" value="FtsA/MreB"/>
</dbReference>
<dbReference type="PIRSF" id="PIRSF003101">
    <property type="entry name" value="FtsA"/>
    <property type="match status" value="1"/>
</dbReference>
<comment type="subcellular location">
    <subcellularLocation>
        <location evidence="5">Cell membrane</location>
        <topology evidence="5">Peripheral membrane protein</topology>
        <orientation evidence="5">Cytoplasmic side</orientation>
    </subcellularLocation>
    <text evidence="5">Localizes to the Z ring in an FtsZ-dependent manner. Targeted to the membrane through a conserved C-terminal amphipathic helix.</text>
</comment>
<dbReference type="Gene3D" id="3.30.420.40">
    <property type="match status" value="2"/>
</dbReference>
<dbReference type="InterPro" id="IPR020823">
    <property type="entry name" value="Cell_div_FtsA"/>
</dbReference>
<dbReference type="CDD" id="cd24048">
    <property type="entry name" value="ASKHA_NBD_FtsA"/>
    <property type="match status" value="1"/>
</dbReference>
<protein>
    <recommendedName>
        <fullName evidence="5 6">Cell division protein FtsA</fullName>
    </recommendedName>
</protein>
<comment type="subunit">
    <text evidence="5">Self-interacts. Interacts with FtsZ.</text>
</comment>
<evidence type="ECO:0000313" key="9">
    <source>
        <dbReference type="EMBL" id="RVU24927.1"/>
    </source>
</evidence>
<evidence type="ECO:0000256" key="4">
    <source>
        <dbReference type="ARBA" id="ARBA00023306"/>
    </source>
</evidence>
<dbReference type="GO" id="GO:0009898">
    <property type="term" value="C:cytoplasmic side of plasma membrane"/>
    <property type="evidence" value="ECO:0007669"/>
    <property type="project" value="UniProtKB-UniRule"/>
</dbReference>